<evidence type="ECO:0000313" key="5">
    <source>
        <dbReference type="Proteomes" id="UP000034182"/>
    </source>
</evidence>
<feature type="compositionally biased region" description="Acidic residues" evidence="2">
    <location>
        <begin position="932"/>
        <end position="948"/>
    </location>
</feature>
<dbReference type="Pfam" id="PF24864">
    <property type="entry name" value="DUF7730"/>
    <property type="match status" value="1"/>
</dbReference>
<organism evidence="4 5">
    <name type="scientific">Diplodia seriata</name>
    <dbReference type="NCBI Taxonomy" id="420778"/>
    <lineage>
        <taxon>Eukaryota</taxon>
        <taxon>Fungi</taxon>
        <taxon>Dikarya</taxon>
        <taxon>Ascomycota</taxon>
        <taxon>Pezizomycotina</taxon>
        <taxon>Dothideomycetes</taxon>
        <taxon>Dothideomycetes incertae sedis</taxon>
        <taxon>Botryosphaeriales</taxon>
        <taxon>Botryosphaeriaceae</taxon>
        <taxon>Diplodia</taxon>
    </lineage>
</organism>
<dbReference type="Proteomes" id="UP000034182">
    <property type="component" value="Unassembled WGS sequence"/>
</dbReference>
<evidence type="ECO:0000313" key="4">
    <source>
        <dbReference type="EMBL" id="KKY23064.1"/>
    </source>
</evidence>
<dbReference type="Pfam" id="PF02515">
    <property type="entry name" value="CoA_transf_3"/>
    <property type="match status" value="1"/>
</dbReference>
<gene>
    <name evidence="4" type="ORF">UCDDS831_g03189</name>
</gene>
<dbReference type="InterPro" id="IPR023606">
    <property type="entry name" value="CoA-Trfase_III_dom_1_sf"/>
</dbReference>
<name>A0A0G2EL33_9PEZI</name>
<proteinExistence type="inferred from homology"/>
<dbReference type="PANTHER" id="PTHR48229">
    <property type="entry name" value="CAIB/BAIF FAMILY ENZYME (AFU_ORTHOLOGUE AFUA_1G05360)-RELATED"/>
    <property type="match status" value="1"/>
</dbReference>
<feature type="domain" description="DUF7730" evidence="3">
    <location>
        <begin position="583"/>
        <end position="682"/>
    </location>
</feature>
<dbReference type="EMBL" id="LAQI01000070">
    <property type="protein sequence ID" value="KKY23064.1"/>
    <property type="molecule type" value="Genomic_DNA"/>
</dbReference>
<evidence type="ECO:0000256" key="2">
    <source>
        <dbReference type="SAM" id="MobiDB-lite"/>
    </source>
</evidence>
<comment type="similarity">
    <text evidence="1">Belongs to the CoA-transferase III family.</text>
</comment>
<reference evidence="4 5" key="2">
    <citation type="submission" date="2015-05" db="EMBL/GenBank/DDBJ databases">
        <title>Distinctive expansion of gene families associated with plant cell wall degradation and secondary metabolism in the genomes of grapevine trunk pathogens.</title>
        <authorList>
            <person name="Lawrence D.P."/>
            <person name="Travadon R."/>
            <person name="Rolshausen P.E."/>
            <person name="Baumgartner K."/>
        </authorList>
    </citation>
    <scope>NUCLEOTIDE SEQUENCE [LARGE SCALE GENOMIC DNA]</scope>
    <source>
        <strain evidence="4">DS831</strain>
    </source>
</reference>
<dbReference type="SUPFAM" id="SSF89796">
    <property type="entry name" value="CoA-transferase family III (CaiB/BaiF)"/>
    <property type="match status" value="2"/>
</dbReference>
<accession>A0A0G2EL33</accession>
<dbReference type="Gene3D" id="3.40.50.10540">
    <property type="entry name" value="Crotonobetainyl-coa:carnitine coa-transferase, domain 1"/>
    <property type="match status" value="1"/>
</dbReference>
<dbReference type="PANTHER" id="PTHR48229:SF2">
    <property type="entry name" value="CAIB_BAIF FAMILY PROTEIN"/>
    <property type="match status" value="1"/>
</dbReference>
<dbReference type="InterPro" id="IPR052985">
    <property type="entry name" value="CoA-trans_III_biosynth/detox"/>
</dbReference>
<evidence type="ECO:0000256" key="1">
    <source>
        <dbReference type="ARBA" id="ARBA00008383"/>
    </source>
</evidence>
<dbReference type="AlphaFoldDB" id="A0A0G2EL33"/>
<feature type="region of interest" description="Disordered" evidence="2">
    <location>
        <begin position="924"/>
        <end position="954"/>
    </location>
</feature>
<reference evidence="4 5" key="1">
    <citation type="submission" date="2015-03" db="EMBL/GenBank/DDBJ databases">
        <authorList>
            <person name="Morales-Cruz A."/>
            <person name="Amrine K.C."/>
            <person name="Cantu D."/>
        </authorList>
    </citation>
    <scope>NUCLEOTIDE SEQUENCE [LARGE SCALE GENOMIC DNA]</scope>
    <source>
        <strain evidence="4">DS831</strain>
    </source>
</reference>
<protein>
    <submittedName>
        <fullName evidence="4">Putative alpha methylacyl</fullName>
    </submittedName>
</protein>
<comment type="caution">
    <text evidence="4">The sequence shown here is derived from an EMBL/GenBank/DDBJ whole genome shotgun (WGS) entry which is preliminary data.</text>
</comment>
<dbReference type="InterPro" id="IPR003673">
    <property type="entry name" value="CoA-Trfase_fam_III"/>
</dbReference>
<evidence type="ECO:0000259" key="3">
    <source>
        <dbReference type="Pfam" id="PF24864"/>
    </source>
</evidence>
<dbReference type="GO" id="GO:0003824">
    <property type="term" value="F:catalytic activity"/>
    <property type="evidence" value="ECO:0007669"/>
    <property type="project" value="InterPro"/>
</dbReference>
<dbReference type="InterPro" id="IPR056632">
    <property type="entry name" value="DUF7730"/>
</dbReference>
<sequence>MTTTNEKDVASYSIPEETESIFREGILKNPLIAKLLPPEAQELAGNVRFEGSRLPSVPINWRFAESVSSLKALEATMVNVLLKRKYNVQPQKVTINTDHAQLFFMSLITNTLGGEPFGVARPSKDPTLAALAAAKFPTHWDRHDHLGSAHRVAATNIYRCADGRFFHVHGSMDPAPTLRMLGLPPDGDATDDHEEACKPFIEAVGKWRADDLQRAASDEARQAGTVCWTADEYAASEHGRANAGVGLWEVDAFFFADGGRQAPGWWPEYEGGSLKTAPERPLAGLKVVDLTRMVAAPATTRGLAELGASVMRVTGPHVTDHHGCFVDLNWGKWNACLDFRDEGERRKCVELIREADVVVTGYRPGVLDKYGFSYEGLFDICKDRDRGLIVVRENSYGWHGPWSYRSGWQQISDANCGVSMEFGRAMGNDEPVTPVFPNSDYCTGICGIVGTLDAIMRRAQHGGSYKVDIALNYYSQWLVNSVGTYPQAVWEDVWARNGKQVFRHYHHMLYTIPRFLAMMMKNSSHVLFKPEFFEERPSGYLGHPIRTPKPVAKFEVADGVPDEQRVKLGFNSILAMAANTFRFLDLPGEIRNRIYEMMLVRPKVNIAARYISARSTDVAFVRIPFKARRAFTYISNKHAQNMTYEAESKQGFQAFINVLLVNRQVYREAASIFYSQNTFSFAPNVAPTRASNAPMATGEVNSTLSLGACDAFFHDRPAAALARLQRLELFIMDGAFEIGRRKPRSFGRHVQSTQVINLVAALNRHVPGALAHLSLRLGGTTPQKRKTRYWLTELFRLRKVKSLAVRWEADARHDDGKFMVRWTAILRRWLLQGAGQVTMQNIRVTRRHLAVQTWGAVLWKRTSDRLVVVECHDDAQGRSLLPPPARLAPLIRGASRFVDREDENYYPLPMPRDFRFRARSRFGPQRELGDSDKEDWDMEDGGDADSLIEVDTGA</sequence>